<protein>
    <submittedName>
        <fullName evidence="3">Insulinase family protein</fullName>
    </submittedName>
</protein>
<organism evidence="3 4">
    <name type="scientific">Candidatus Ornithomonoglobus intestinigallinarum</name>
    <dbReference type="NCBI Taxonomy" id="2840894"/>
    <lineage>
        <taxon>Bacteria</taxon>
        <taxon>Bacillati</taxon>
        <taxon>Bacillota</taxon>
        <taxon>Clostridia</taxon>
        <taxon>Candidatus Ornithomonoglobus</taxon>
    </lineage>
</organism>
<dbReference type="Pfam" id="PF00675">
    <property type="entry name" value="Peptidase_M16"/>
    <property type="match status" value="1"/>
</dbReference>
<feature type="domain" description="Peptidase M16 N-terminal" evidence="1">
    <location>
        <begin position="65"/>
        <end position="178"/>
    </location>
</feature>
<evidence type="ECO:0000259" key="1">
    <source>
        <dbReference type="Pfam" id="PF00675"/>
    </source>
</evidence>
<reference evidence="3" key="1">
    <citation type="submission" date="2020-10" db="EMBL/GenBank/DDBJ databases">
        <authorList>
            <person name="Gilroy R."/>
        </authorList>
    </citation>
    <scope>NUCLEOTIDE SEQUENCE</scope>
    <source>
        <strain evidence="3">CHK181-108</strain>
    </source>
</reference>
<dbReference type="InterPro" id="IPR011765">
    <property type="entry name" value="Pept_M16_N"/>
</dbReference>
<dbReference type="Pfam" id="PF05193">
    <property type="entry name" value="Peptidase_M16_C"/>
    <property type="match status" value="1"/>
</dbReference>
<evidence type="ECO:0000259" key="2">
    <source>
        <dbReference type="Pfam" id="PF05193"/>
    </source>
</evidence>
<name>A0A9D1H3S5_9FIRM</name>
<dbReference type="SUPFAM" id="SSF63411">
    <property type="entry name" value="LuxS/MPP-like metallohydrolase"/>
    <property type="match status" value="2"/>
</dbReference>
<dbReference type="InterPro" id="IPR050361">
    <property type="entry name" value="MPP/UQCRC_Complex"/>
</dbReference>
<comment type="caution">
    <text evidence="3">The sequence shown here is derived from an EMBL/GenBank/DDBJ whole genome shotgun (WGS) entry which is preliminary data.</text>
</comment>
<dbReference type="GO" id="GO:0046872">
    <property type="term" value="F:metal ion binding"/>
    <property type="evidence" value="ECO:0007669"/>
    <property type="project" value="InterPro"/>
</dbReference>
<evidence type="ECO:0000313" key="3">
    <source>
        <dbReference type="EMBL" id="HIT85733.1"/>
    </source>
</evidence>
<gene>
    <name evidence="3" type="ORF">IAA60_07505</name>
</gene>
<dbReference type="PANTHER" id="PTHR11851:SF134">
    <property type="entry name" value="ZINC-DEPENDENT PROTEASE"/>
    <property type="match status" value="1"/>
</dbReference>
<evidence type="ECO:0000313" key="4">
    <source>
        <dbReference type="Proteomes" id="UP000824165"/>
    </source>
</evidence>
<accession>A0A9D1H3S5</accession>
<dbReference type="NCBIfam" id="NF047421">
    <property type="entry name" value="YfmH_fam"/>
    <property type="match status" value="1"/>
</dbReference>
<dbReference type="InterPro" id="IPR011249">
    <property type="entry name" value="Metalloenz_LuxS/M16"/>
</dbReference>
<dbReference type="Gene3D" id="3.30.830.10">
    <property type="entry name" value="Metalloenzyme, LuxS/M16 peptidase-like"/>
    <property type="match status" value="2"/>
</dbReference>
<dbReference type="InterPro" id="IPR007863">
    <property type="entry name" value="Peptidase_M16_C"/>
</dbReference>
<sequence length="429" mass="49265">MELKYSKNDLTNEELYSGVHPSGLRVYIVPKKDYSKTYAIFGTNYGSVDSKFIVPGETEITEVPDGIAHYLEHKMFDMPDGSNVFDKFTKFGASANAFTSFNMTAYLFSCTSHFEENLKTLMDYVQTPYFTPESVQKEQGIIGQEIKMYDDDGDWKVFFNFLNCLYQKHPVKLEIAGTVESISHITADYLYKCYNTFYNLSNMTIVVVGDVEPHSTANLISASVKKNEPFNEEIKKLYPQEPPEIAKDYAEQSLSVSAPLFMFGWKDNDTGFSGDELSKKDTETEILLRMIFGKSSRLYKKLYEEGLITTNYSYEYTAQPDYAYSSVSGESKDPKRVYAEALDEIERIRREGLSEEDFERTKKVLWGHYIRSMNGVESYAHEFLSDALAGVDYFNYDRVYKSVSFDDVKKRFDNHFKKGFSALSVINPV</sequence>
<proteinExistence type="predicted"/>
<dbReference type="EMBL" id="DVLU01000073">
    <property type="protein sequence ID" value="HIT85733.1"/>
    <property type="molecule type" value="Genomic_DNA"/>
</dbReference>
<dbReference type="Proteomes" id="UP000824165">
    <property type="component" value="Unassembled WGS sequence"/>
</dbReference>
<reference evidence="3" key="2">
    <citation type="journal article" date="2021" name="PeerJ">
        <title>Extensive microbial diversity within the chicken gut microbiome revealed by metagenomics and culture.</title>
        <authorList>
            <person name="Gilroy R."/>
            <person name="Ravi A."/>
            <person name="Getino M."/>
            <person name="Pursley I."/>
            <person name="Horton D.L."/>
            <person name="Alikhan N.F."/>
            <person name="Baker D."/>
            <person name="Gharbi K."/>
            <person name="Hall N."/>
            <person name="Watson M."/>
            <person name="Adriaenssens E.M."/>
            <person name="Foster-Nyarko E."/>
            <person name="Jarju S."/>
            <person name="Secka A."/>
            <person name="Antonio M."/>
            <person name="Oren A."/>
            <person name="Chaudhuri R.R."/>
            <person name="La Ragione R."/>
            <person name="Hildebrand F."/>
            <person name="Pallen M.J."/>
        </authorList>
    </citation>
    <scope>NUCLEOTIDE SEQUENCE</scope>
    <source>
        <strain evidence="3">CHK181-108</strain>
    </source>
</reference>
<dbReference type="PANTHER" id="PTHR11851">
    <property type="entry name" value="METALLOPROTEASE"/>
    <property type="match status" value="1"/>
</dbReference>
<dbReference type="AlphaFoldDB" id="A0A9D1H3S5"/>
<feature type="domain" description="Peptidase M16 C-terminal" evidence="2">
    <location>
        <begin position="185"/>
        <end position="365"/>
    </location>
</feature>